<dbReference type="Proteomes" id="UP000027222">
    <property type="component" value="Unassembled WGS sequence"/>
</dbReference>
<reference evidence="4" key="1">
    <citation type="journal article" date="2014" name="Proc. Natl. Acad. Sci. U.S.A.">
        <title>Extensive sampling of basidiomycete genomes demonstrates inadequacy of the white-rot/brown-rot paradigm for wood decay fungi.</title>
        <authorList>
            <person name="Riley R."/>
            <person name="Salamov A.A."/>
            <person name="Brown D.W."/>
            <person name="Nagy L.G."/>
            <person name="Floudas D."/>
            <person name="Held B.W."/>
            <person name="Levasseur A."/>
            <person name="Lombard V."/>
            <person name="Morin E."/>
            <person name="Otillar R."/>
            <person name="Lindquist E.A."/>
            <person name="Sun H."/>
            <person name="LaButti K.M."/>
            <person name="Schmutz J."/>
            <person name="Jabbour D."/>
            <person name="Luo H."/>
            <person name="Baker S.E."/>
            <person name="Pisabarro A.G."/>
            <person name="Walton J.D."/>
            <person name="Blanchette R.A."/>
            <person name="Henrissat B."/>
            <person name="Martin F."/>
            <person name="Cullen D."/>
            <person name="Hibbett D.S."/>
            <person name="Grigoriev I.V."/>
        </authorList>
    </citation>
    <scope>NUCLEOTIDE SEQUENCE [LARGE SCALE GENOMIC DNA]</scope>
    <source>
        <strain evidence="4">CBS 339.88</strain>
    </source>
</reference>
<keyword evidence="2" id="KW-1133">Transmembrane helix</keyword>
<dbReference type="EMBL" id="KL142398">
    <property type="protein sequence ID" value="KDR70261.1"/>
    <property type="molecule type" value="Genomic_DNA"/>
</dbReference>
<accession>A0A067SH75</accession>
<evidence type="ECO:0000256" key="1">
    <source>
        <dbReference type="SAM" id="MobiDB-lite"/>
    </source>
</evidence>
<gene>
    <name evidence="3" type="ORF">GALMADRAFT_255156</name>
</gene>
<keyword evidence="2" id="KW-0812">Transmembrane</keyword>
<evidence type="ECO:0000256" key="2">
    <source>
        <dbReference type="SAM" id="Phobius"/>
    </source>
</evidence>
<protein>
    <submittedName>
        <fullName evidence="3">Uncharacterized protein</fullName>
    </submittedName>
</protein>
<dbReference type="HOGENOM" id="CLU_384966_0_0_1"/>
<keyword evidence="2" id="KW-0472">Membrane</keyword>
<name>A0A067SH75_GALM3</name>
<feature type="transmembrane region" description="Helical" evidence="2">
    <location>
        <begin position="696"/>
        <end position="717"/>
    </location>
</feature>
<dbReference type="AlphaFoldDB" id="A0A067SH75"/>
<evidence type="ECO:0000313" key="3">
    <source>
        <dbReference type="EMBL" id="KDR70261.1"/>
    </source>
</evidence>
<proteinExistence type="predicted"/>
<organism evidence="3 4">
    <name type="scientific">Galerina marginata (strain CBS 339.88)</name>
    <dbReference type="NCBI Taxonomy" id="685588"/>
    <lineage>
        <taxon>Eukaryota</taxon>
        <taxon>Fungi</taxon>
        <taxon>Dikarya</taxon>
        <taxon>Basidiomycota</taxon>
        <taxon>Agaricomycotina</taxon>
        <taxon>Agaricomycetes</taxon>
        <taxon>Agaricomycetidae</taxon>
        <taxon>Agaricales</taxon>
        <taxon>Agaricineae</taxon>
        <taxon>Strophariaceae</taxon>
        <taxon>Galerina</taxon>
    </lineage>
</organism>
<feature type="region of interest" description="Disordered" evidence="1">
    <location>
        <begin position="176"/>
        <end position="199"/>
    </location>
</feature>
<evidence type="ECO:0000313" key="4">
    <source>
        <dbReference type="Proteomes" id="UP000027222"/>
    </source>
</evidence>
<sequence>MLLTEHEERTVKRQRLSSSAGWPLMDPEKTYTVLGEEAHGQKFTVYDPHTMKQMFTIPQPTLQRDGQKFTVYDPHTMKRMFTIPQPALQCDADKTGEDPKLSPLDSDTLDEDHLRSLAYNDSSNFTGFDQLRLPTPSNVRYRYSRMYDSHRPINMEELQAQLLLLPGLLLDLPDGMSVEDDSDRRHASSSEADIATEHPQTEDIPMLSVEPEPSDIATPILTPTPLLTTPSLKRKRTDDGLLGLTTLLVAETDPRSKPPTIKRKSVTDDDSMVLASPLSSERDCGSVQPTVEQEPDINLIGLSDFHAPEEDRNADTTTSWTAKREAVEEGLLWLANALAQDIDGNSDAGDTRQITGVGLEVETDITAQRGVDIDQSEQAFKLPGTEDLPCAQRELRDVSVDDLQTLHLQEMDTSKMEVLQEALYPGPRLDSLGILKPVDIVRTPEEDCNADTITSWTAKREAIEEGLLWLANAVAQDIDGNSDAGDTRQITGVGLEVETDISAQRGMDIDQSERAFKLPGTEDLPSAHRELQDVSVDDLTIQSSIAKREAVEEGLLWIANNFSWDKDGNFVANDTRQIMEVGLEVETDITAQRGVDIDQSERAFKLPGTEDLPCAQRELQDVSVDDLQTLHLQEMDTSKLEVLQEALYPGPRLDSLGSSSLLTLCVRRRKTAMPIPSPCCKARSHHYLKSLLKKCFVAITFCLLAFKANVLLSHVIFF</sequence>
<keyword evidence="4" id="KW-1185">Reference proteome</keyword>